<reference evidence="1 2" key="1">
    <citation type="journal article" date="2016" name="Mol. Biol. Evol.">
        <title>Comparative Genomics of Early-Diverging Mushroom-Forming Fungi Provides Insights into the Origins of Lignocellulose Decay Capabilities.</title>
        <authorList>
            <person name="Nagy L.G."/>
            <person name="Riley R."/>
            <person name="Tritt A."/>
            <person name="Adam C."/>
            <person name="Daum C."/>
            <person name="Floudas D."/>
            <person name="Sun H."/>
            <person name="Yadav J.S."/>
            <person name="Pangilinan J."/>
            <person name="Larsson K.H."/>
            <person name="Matsuura K."/>
            <person name="Barry K."/>
            <person name="Labutti K."/>
            <person name="Kuo R."/>
            <person name="Ohm R.A."/>
            <person name="Bhattacharya S.S."/>
            <person name="Shirouzu T."/>
            <person name="Yoshinaga Y."/>
            <person name="Martin F.M."/>
            <person name="Grigoriev I.V."/>
            <person name="Hibbett D.S."/>
        </authorList>
    </citation>
    <scope>NUCLEOTIDE SEQUENCE [LARGE SCALE GENOMIC DNA]</scope>
    <source>
        <strain evidence="1 2">CBS 109695</strain>
    </source>
</reference>
<accession>A0A167SNL2</accession>
<dbReference type="EMBL" id="KV419015">
    <property type="protein sequence ID" value="KZP02094.1"/>
    <property type="molecule type" value="Genomic_DNA"/>
</dbReference>
<sequence length="58" mass="6268">MAIDIAYSVFAEPERAVVAFNFGQISVFHKDSGTGKTGVCALRRGAGNSNWRNQDSGY</sequence>
<organism evidence="1 2">
    <name type="scientific">Athelia psychrophila</name>
    <dbReference type="NCBI Taxonomy" id="1759441"/>
    <lineage>
        <taxon>Eukaryota</taxon>
        <taxon>Fungi</taxon>
        <taxon>Dikarya</taxon>
        <taxon>Basidiomycota</taxon>
        <taxon>Agaricomycotina</taxon>
        <taxon>Agaricomycetes</taxon>
        <taxon>Agaricomycetidae</taxon>
        <taxon>Atheliales</taxon>
        <taxon>Atheliaceae</taxon>
        <taxon>Athelia</taxon>
    </lineage>
</organism>
<dbReference type="Proteomes" id="UP000076532">
    <property type="component" value="Unassembled WGS sequence"/>
</dbReference>
<keyword evidence="2" id="KW-1185">Reference proteome</keyword>
<dbReference type="AlphaFoldDB" id="A0A167SNL2"/>
<evidence type="ECO:0000313" key="2">
    <source>
        <dbReference type="Proteomes" id="UP000076532"/>
    </source>
</evidence>
<gene>
    <name evidence="1" type="ORF">FIBSPDRAFT_970480</name>
</gene>
<proteinExistence type="predicted"/>
<protein>
    <submittedName>
        <fullName evidence="1">Uncharacterized protein</fullName>
    </submittedName>
</protein>
<name>A0A167SNL2_9AGAM</name>
<evidence type="ECO:0000313" key="1">
    <source>
        <dbReference type="EMBL" id="KZP02094.1"/>
    </source>
</evidence>